<evidence type="ECO:0000313" key="2">
    <source>
        <dbReference type="EMBL" id="PQJ13066.1"/>
    </source>
</evidence>
<dbReference type="Pfam" id="PF12802">
    <property type="entry name" value="MarR_2"/>
    <property type="match status" value="1"/>
</dbReference>
<dbReference type="InterPro" id="IPR039422">
    <property type="entry name" value="MarR/SlyA-like"/>
</dbReference>
<gene>
    <name evidence="2" type="ORF">CJD36_004800</name>
</gene>
<dbReference type="Proteomes" id="UP000239872">
    <property type="component" value="Unassembled WGS sequence"/>
</dbReference>
<dbReference type="AlphaFoldDB" id="A0A2S7T2T4"/>
<dbReference type="PROSITE" id="PS50995">
    <property type="entry name" value="HTH_MARR_2"/>
    <property type="match status" value="1"/>
</dbReference>
<name>A0A2S7T2T4_9BACT</name>
<evidence type="ECO:0000313" key="3">
    <source>
        <dbReference type="Proteomes" id="UP000239872"/>
    </source>
</evidence>
<dbReference type="SUPFAM" id="SSF46785">
    <property type="entry name" value="Winged helix' DNA-binding domain"/>
    <property type="match status" value="1"/>
</dbReference>
<dbReference type="InterPro" id="IPR000835">
    <property type="entry name" value="HTH_MarR-typ"/>
</dbReference>
<feature type="domain" description="HTH marR-type" evidence="1">
    <location>
        <begin position="1"/>
        <end position="141"/>
    </location>
</feature>
<dbReference type="GO" id="GO:0003700">
    <property type="term" value="F:DNA-binding transcription factor activity"/>
    <property type="evidence" value="ECO:0007669"/>
    <property type="project" value="InterPro"/>
</dbReference>
<evidence type="ECO:0000259" key="1">
    <source>
        <dbReference type="PROSITE" id="PS50995"/>
    </source>
</evidence>
<reference evidence="2 3" key="1">
    <citation type="submission" date="2018-01" db="EMBL/GenBank/DDBJ databases">
        <title>A novel member of the phylum Bacteroidetes isolated from glacier ice.</title>
        <authorList>
            <person name="Liu Q."/>
            <person name="Xin Y.-H."/>
        </authorList>
    </citation>
    <scope>NUCLEOTIDE SEQUENCE [LARGE SCALE GENOMIC DNA]</scope>
    <source>
        <strain evidence="2 3">RB1R16</strain>
    </source>
</reference>
<dbReference type="GO" id="GO:0006950">
    <property type="term" value="P:response to stress"/>
    <property type="evidence" value="ECO:0007669"/>
    <property type="project" value="TreeGrafter"/>
</dbReference>
<dbReference type="SMART" id="SM00347">
    <property type="entry name" value="HTH_MARR"/>
    <property type="match status" value="1"/>
</dbReference>
<comment type="caution">
    <text evidence="2">The sequence shown here is derived from an EMBL/GenBank/DDBJ whole genome shotgun (WGS) entry which is preliminary data.</text>
</comment>
<protein>
    <submittedName>
        <fullName evidence="2">MarR family transcriptional regulator</fullName>
    </submittedName>
</protein>
<sequence>MSAQNRTLSIILALAKLQTVVTRKFDANLSVHGLSFNDFIILHYLSNAPGNKLRRIDLAEQMGITASGITRTLAPLEKRGLVGREANEHDARVSYVVLAPAGEELYNVSMKAAMYAANAVLPVSKTKKIVQLEELLLEILSVS</sequence>
<proteinExistence type="predicted"/>
<dbReference type="RefSeq" id="WP_105037950.1">
    <property type="nucleotide sequence ID" value="NZ_PPSL01000001.1"/>
</dbReference>
<dbReference type="PANTHER" id="PTHR33164:SF43">
    <property type="entry name" value="HTH-TYPE TRANSCRIPTIONAL REPRESSOR YETL"/>
    <property type="match status" value="1"/>
</dbReference>
<dbReference type="InterPro" id="IPR036388">
    <property type="entry name" value="WH-like_DNA-bd_sf"/>
</dbReference>
<dbReference type="PRINTS" id="PR00598">
    <property type="entry name" value="HTHMARR"/>
</dbReference>
<organism evidence="2 3">
    <name type="scientific">Flavipsychrobacter stenotrophus</name>
    <dbReference type="NCBI Taxonomy" id="2077091"/>
    <lineage>
        <taxon>Bacteria</taxon>
        <taxon>Pseudomonadati</taxon>
        <taxon>Bacteroidota</taxon>
        <taxon>Chitinophagia</taxon>
        <taxon>Chitinophagales</taxon>
        <taxon>Chitinophagaceae</taxon>
        <taxon>Flavipsychrobacter</taxon>
    </lineage>
</organism>
<dbReference type="EMBL" id="PPSL01000001">
    <property type="protein sequence ID" value="PQJ13066.1"/>
    <property type="molecule type" value="Genomic_DNA"/>
</dbReference>
<keyword evidence="3" id="KW-1185">Reference proteome</keyword>
<dbReference type="Gene3D" id="1.10.10.10">
    <property type="entry name" value="Winged helix-like DNA-binding domain superfamily/Winged helix DNA-binding domain"/>
    <property type="match status" value="1"/>
</dbReference>
<dbReference type="InterPro" id="IPR036390">
    <property type="entry name" value="WH_DNA-bd_sf"/>
</dbReference>
<dbReference type="OrthoDB" id="5295456at2"/>
<accession>A0A2S7T2T4</accession>
<dbReference type="PANTHER" id="PTHR33164">
    <property type="entry name" value="TRANSCRIPTIONAL REGULATOR, MARR FAMILY"/>
    <property type="match status" value="1"/>
</dbReference>